<reference evidence="5 6" key="1">
    <citation type="submission" date="2018-11" db="EMBL/GenBank/DDBJ databases">
        <title>Sequencing the genomes of 1000 actinobacteria strains.</title>
        <authorList>
            <person name="Klenk H.-P."/>
        </authorList>
    </citation>
    <scope>NUCLEOTIDE SEQUENCE [LARGE SCALE GENOMIC DNA]</scope>
    <source>
        <strain evidence="5 6">DSM 15700</strain>
    </source>
</reference>
<dbReference type="SMART" id="SM00560">
    <property type="entry name" value="LamGL"/>
    <property type="match status" value="1"/>
</dbReference>
<evidence type="ECO:0000256" key="2">
    <source>
        <dbReference type="ARBA" id="ARBA00023157"/>
    </source>
</evidence>
<sequence length="1054" mass="109952">MLVESETDPWQSVTVLPDGNSRLTAGVDAERAPDPADVDGDGTSWREVDATLIAQPVDGRIGMVAAPVDLTFSAGGSADGPLASLTTPDGHTVAVDTPFAIPEAIIDPDGGQVLYPLGQGVDLVVTPNADGTSFSEVIRAESADALAAVPELDGLTDGGLVFPVSVSDGLDVRSDEAGGFTVVEVATARTVAELPAPVAWDSAADAVLEAAPDDALAEGGSVAGGSAAATEAGAQTADAEAAGTDMVVAPDGEVIEAGRLDERRAAAPVAGDSTVALGAELVEASDGDAGIRVAVDGADLAAMDGVLHIDPNIGTKKPGGKAVIQSAFPSTTHYNDATSFPLGACTATIGCPTTNVVRSAFQWTGLTAIKNLKSSDVVSATFTVFGYHSYACSSRPVQVWRTAAIGSSTTWNNFAGSSKWHAKLGEKNIHHKDNYCNNARNIAWDVKPAAKWAASNNSARITLGMKGTSTSDVYSWKRYSNPRLEIVYNRAPKVPRASEMKLEFEGQAPEACSTSGTGAPAFSSKTGIVMRGVARDQDSPQVRVKFRVRTSGGTSVYYTENWSGWKTPPATFTRTIPSSTFSSTSGVYYWQMIVQDQLDGSPARNTTFNQSPKCYFKVDTSRPATPSVTSNQYPAGEISGGVGQSGTFTFDSNSGDVVTYRYSLDSDGLGSSKSPSTPGGPVSVTLPMNREGSHLLYVQAVDGAGNTSDVRHHRFTVDFPTTAAYWHLDEYGYTSEGTRTTPDAGALGHTLKVGATIARVPGPFALAGLRTEDLALEFDADETTWGATGVTNAFGCSDDTTGPDGVPDGRTEDLGNGASACVDRTVDDFEAGFTVSAFVRPDVSTSTSTMMAVSQEGTNRASFHLGVFAGEHCPEDESGVQPGACWGIGMYSADAGGGTTTQSRAFSLRPIVAGEWVHLTGVFNATEEEMSLFVCPMGTDPDPRNDPPDAWFPVVDAEHGTAEYAGSRWAADRAVRLGRSMYGGEAAYRWLGAVDEVRLYNAPLGNGQITRICSGDITSEQPFAPGAEREDGDGDDSVVGDPNEIPMGEGDGDA</sequence>
<dbReference type="OrthoDB" id="176279at2"/>
<dbReference type="Gene3D" id="2.60.40.10">
    <property type="entry name" value="Immunoglobulins"/>
    <property type="match status" value="1"/>
</dbReference>
<accession>A0A3N4Z619</accession>
<dbReference type="InterPro" id="IPR006558">
    <property type="entry name" value="LamG-like"/>
</dbReference>
<keyword evidence="6" id="KW-1185">Reference proteome</keyword>
<dbReference type="GO" id="GO:0005975">
    <property type="term" value="P:carbohydrate metabolic process"/>
    <property type="evidence" value="ECO:0007669"/>
    <property type="project" value="UniProtKB-ARBA"/>
</dbReference>
<feature type="region of interest" description="Disordered" evidence="3">
    <location>
        <begin position="1016"/>
        <end position="1054"/>
    </location>
</feature>
<dbReference type="GO" id="GO:0030246">
    <property type="term" value="F:carbohydrate binding"/>
    <property type="evidence" value="ECO:0007669"/>
    <property type="project" value="UniProtKB-KW"/>
</dbReference>
<evidence type="ECO:0000313" key="6">
    <source>
        <dbReference type="Proteomes" id="UP000280501"/>
    </source>
</evidence>
<evidence type="ECO:0000256" key="3">
    <source>
        <dbReference type="SAM" id="MobiDB-lite"/>
    </source>
</evidence>
<protein>
    <submittedName>
        <fullName evidence="5">Concanavalin A-like lectin/glucanase superfamily protein</fullName>
    </submittedName>
</protein>
<dbReference type="AlphaFoldDB" id="A0A3N4Z619"/>
<dbReference type="RefSeq" id="WP_123813843.1">
    <property type="nucleotide sequence ID" value="NZ_RKQZ01000001.1"/>
</dbReference>
<name>A0A3N4Z619_9MICO</name>
<dbReference type="Pfam" id="PF13385">
    <property type="entry name" value="Laminin_G_3"/>
    <property type="match status" value="1"/>
</dbReference>
<dbReference type="InterPro" id="IPR013320">
    <property type="entry name" value="ConA-like_dom_sf"/>
</dbReference>
<evidence type="ECO:0000256" key="1">
    <source>
        <dbReference type="ARBA" id="ARBA00022729"/>
    </source>
</evidence>
<dbReference type="InterPro" id="IPR013783">
    <property type="entry name" value="Ig-like_fold"/>
</dbReference>
<gene>
    <name evidence="5" type="ORF">EDD34_1313</name>
</gene>
<evidence type="ECO:0000313" key="5">
    <source>
        <dbReference type="EMBL" id="RPF20712.1"/>
    </source>
</evidence>
<keyword evidence="5" id="KW-0430">Lectin</keyword>
<evidence type="ECO:0000259" key="4">
    <source>
        <dbReference type="SMART" id="SM00560"/>
    </source>
</evidence>
<feature type="region of interest" description="Disordered" evidence="3">
    <location>
        <begin position="1"/>
        <end position="43"/>
    </location>
</feature>
<proteinExistence type="predicted"/>
<keyword evidence="2" id="KW-1015">Disulfide bond</keyword>
<dbReference type="SUPFAM" id="SSF49899">
    <property type="entry name" value="Concanavalin A-like lectins/glucanases"/>
    <property type="match status" value="1"/>
</dbReference>
<dbReference type="Proteomes" id="UP000280501">
    <property type="component" value="Unassembled WGS sequence"/>
</dbReference>
<dbReference type="EMBL" id="RKQZ01000001">
    <property type="protein sequence ID" value="RPF20712.1"/>
    <property type="molecule type" value="Genomic_DNA"/>
</dbReference>
<keyword evidence="1" id="KW-0732">Signal</keyword>
<feature type="domain" description="LamG-like jellyroll fold" evidence="4">
    <location>
        <begin position="831"/>
        <end position="1007"/>
    </location>
</feature>
<organism evidence="5 6">
    <name type="scientific">Myceligenerans xiligouense</name>
    <dbReference type="NCBI Taxonomy" id="253184"/>
    <lineage>
        <taxon>Bacteria</taxon>
        <taxon>Bacillati</taxon>
        <taxon>Actinomycetota</taxon>
        <taxon>Actinomycetes</taxon>
        <taxon>Micrococcales</taxon>
        <taxon>Promicromonosporaceae</taxon>
        <taxon>Myceligenerans</taxon>
    </lineage>
</organism>
<comment type="caution">
    <text evidence="5">The sequence shown here is derived from an EMBL/GenBank/DDBJ whole genome shotgun (WGS) entry which is preliminary data.</text>
</comment>
<dbReference type="Gene3D" id="2.60.120.200">
    <property type="match status" value="1"/>
</dbReference>